<dbReference type="SUPFAM" id="SSF88946">
    <property type="entry name" value="Sigma2 domain of RNA polymerase sigma factors"/>
    <property type="match status" value="1"/>
</dbReference>
<dbReference type="EMBL" id="FNXY01000007">
    <property type="protein sequence ID" value="SEJ41382.1"/>
    <property type="molecule type" value="Genomic_DNA"/>
</dbReference>
<organism evidence="8 9">
    <name type="scientific">Dyadobacter koreensis</name>
    <dbReference type="NCBI Taxonomy" id="408657"/>
    <lineage>
        <taxon>Bacteria</taxon>
        <taxon>Pseudomonadati</taxon>
        <taxon>Bacteroidota</taxon>
        <taxon>Cytophagia</taxon>
        <taxon>Cytophagales</taxon>
        <taxon>Spirosomataceae</taxon>
        <taxon>Dyadobacter</taxon>
    </lineage>
</organism>
<feature type="domain" description="RNA polymerase sigma-70 region 2" evidence="6">
    <location>
        <begin position="35"/>
        <end position="100"/>
    </location>
</feature>
<dbReference type="Gene3D" id="1.10.10.10">
    <property type="entry name" value="Winged helix-like DNA-binding domain superfamily/Winged helix DNA-binding domain"/>
    <property type="match status" value="1"/>
</dbReference>
<sequence length="200" mass="23479">MNSFIHRILFDPHNFQSVVQACVAGNRSAQRELFKKYFSYGKSICFRYTASPEEAEEVLNEGFLKVFNNLGKYDPDYPFKAWLRTIMVNTAISHYRKTRKYNDAWVSLDHFSDFDLDDSDDVLNQTATQEILQVIQQLRPIYRTVFLMNAVDGYALNEISELLNMNNATVRSHYFRARQELRERLAQEYPHLSGRIGQMN</sequence>
<feature type="domain" description="RNA polymerase sigma factor 70 region 4 type 2" evidence="7">
    <location>
        <begin position="129"/>
        <end position="181"/>
    </location>
</feature>
<evidence type="ECO:0000256" key="2">
    <source>
        <dbReference type="ARBA" id="ARBA00023015"/>
    </source>
</evidence>
<evidence type="ECO:0000313" key="8">
    <source>
        <dbReference type="EMBL" id="SEJ41382.1"/>
    </source>
</evidence>
<dbReference type="InterPro" id="IPR013325">
    <property type="entry name" value="RNA_pol_sigma_r2"/>
</dbReference>
<dbReference type="CDD" id="cd06171">
    <property type="entry name" value="Sigma70_r4"/>
    <property type="match status" value="1"/>
</dbReference>
<dbReference type="InterPro" id="IPR039425">
    <property type="entry name" value="RNA_pol_sigma-70-like"/>
</dbReference>
<dbReference type="GO" id="GO:0006352">
    <property type="term" value="P:DNA-templated transcription initiation"/>
    <property type="evidence" value="ECO:0007669"/>
    <property type="project" value="InterPro"/>
</dbReference>
<keyword evidence="5" id="KW-0804">Transcription</keyword>
<keyword evidence="2" id="KW-0805">Transcription regulation</keyword>
<dbReference type="InterPro" id="IPR007627">
    <property type="entry name" value="RNA_pol_sigma70_r2"/>
</dbReference>
<evidence type="ECO:0000256" key="1">
    <source>
        <dbReference type="ARBA" id="ARBA00010641"/>
    </source>
</evidence>
<dbReference type="InterPro" id="IPR013324">
    <property type="entry name" value="RNA_pol_sigma_r3/r4-like"/>
</dbReference>
<dbReference type="PANTHER" id="PTHR43133">
    <property type="entry name" value="RNA POLYMERASE ECF-TYPE SIGMA FACTO"/>
    <property type="match status" value="1"/>
</dbReference>
<dbReference type="Proteomes" id="UP000199532">
    <property type="component" value="Unassembled WGS sequence"/>
</dbReference>
<reference evidence="8 9" key="1">
    <citation type="submission" date="2016-10" db="EMBL/GenBank/DDBJ databases">
        <authorList>
            <person name="de Groot N.N."/>
        </authorList>
    </citation>
    <scope>NUCLEOTIDE SEQUENCE [LARGE SCALE GENOMIC DNA]</scope>
    <source>
        <strain evidence="8 9">DSM 19938</strain>
    </source>
</reference>
<dbReference type="GO" id="GO:0003677">
    <property type="term" value="F:DNA binding"/>
    <property type="evidence" value="ECO:0007669"/>
    <property type="project" value="UniProtKB-KW"/>
</dbReference>
<dbReference type="AlphaFoldDB" id="A0A1H6YVK5"/>
<dbReference type="SUPFAM" id="SSF88659">
    <property type="entry name" value="Sigma3 and sigma4 domains of RNA polymerase sigma factors"/>
    <property type="match status" value="1"/>
</dbReference>
<dbReference type="InterPro" id="IPR013249">
    <property type="entry name" value="RNA_pol_sigma70_r4_t2"/>
</dbReference>
<keyword evidence="4" id="KW-0238">DNA-binding</keyword>
<name>A0A1H6YVK5_9BACT</name>
<dbReference type="InterPro" id="IPR014284">
    <property type="entry name" value="RNA_pol_sigma-70_dom"/>
</dbReference>
<keyword evidence="9" id="KW-1185">Reference proteome</keyword>
<dbReference type="PANTHER" id="PTHR43133:SF8">
    <property type="entry name" value="RNA POLYMERASE SIGMA FACTOR HI_1459-RELATED"/>
    <property type="match status" value="1"/>
</dbReference>
<protein>
    <submittedName>
        <fullName evidence="8">RNA polymerase, sigma-24 subunit, RpoE</fullName>
    </submittedName>
</protein>
<dbReference type="Pfam" id="PF04542">
    <property type="entry name" value="Sigma70_r2"/>
    <property type="match status" value="1"/>
</dbReference>
<evidence type="ECO:0000313" key="9">
    <source>
        <dbReference type="Proteomes" id="UP000199532"/>
    </source>
</evidence>
<accession>A0A1H6YVK5</accession>
<dbReference type="PROSITE" id="PS51257">
    <property type="entry name" value="PROKAR_LIPOPROTEIN"/>
    <property type="match status" value="1"/>
</dbReference>
<dbReference type="STRING" id="408657.SAMN04487995_4562"/>
<dbReference type="InterPro" id="IPR036388">
    <property type="entry name" value="WH-like_DNA-bd_sf"/>
</dbReference>
<dbReference type="OrthoDB" id="941544at2"/>
<evidence type="ECO:0000256" key="4">
    <source>
        <dbReference type="ARBA" id="ARBA00023125"/>
    </source>
</evidence>
<dbReference type="GO" id="GO:0016987">
    <property type="term" value="F:sigma factor activity"/>
    <property type="evidence" value="ECO:0007669"/>
    <property type="project" value="UniProtKB-KW"/>
</dbReference>
<keyword evidence="3" id="KW-0731">Sigma factor</keyword>
<evidence type="ECO:0000256" key="3">
    <source>
        <dbReference type="ARBA" id="ARBA00023082"/>
    </source>
</evidence>
<evidence type="ECO:0000259" key="7">
    <source>
        <dbReference type="Pfam" id="PF08281"/>
    </source>
</evidence>
<dbReference type="Gene3D" id="1.10.1740.10">
    <property type="match status" value="1"/>
</dbReference>
<comment type="similarity">
    <text evidence="1">Belongs to the sigma-70 factor family. ECF subfamily.</text>
</comment>
<gene>
    <name evidence="8" type="ORF">SAMN04487995_4562</name>
</gene>
<evidence type="ECO:0000256" key="5">
    <source>
        <dbReference type="ARBA" id="ARBA00023163"/>
    </source>
</evidence>
<dbReference type="Pfam" id="PF08281">
    <property type="entry name" value="Sigma70_r4_2"/>
    <property type="match status" value="1"/>
</dbReference>
<dbReference type="NCBIfam" id="TIGR02937">
    <property type="entry name" value="sigma70-ECF"/>
    <property type="match status" value="1"/>
</dbReference>
<evidence type="ECO:0000259" key="6">
    <source>
        <dbReference type="Pfam" id="PF04542"/>
    </source>
</evidence>
<proteinExistence type="inferred from homology"/>